<dbReference type="Pfam" id="PF13861">
    <property type="entry name" value="FLgD_tudor"/>
    <property type="match status" value="1"/>
</dbReference>
<gene>
    <name evidence="9" type="ORF">EOD73_16375</name>
</gene>
<dbReference type="Gene3D" id="2.30.30.910">
    <property type="match status" value="1"/>
</dbReference>
<dbReference type="Proteomes" id="UP000288587">
    <property type="component" value="Unassembled WGS sequence"/>
</dbReference>
<reference evidence="9 10" key="1">
    <citation type="submission" date="2019-01" db="EMBL/GenBank/DDBJ databases">
        <authorList>
            <person name="Chen W.-M."/>
        </authorList>
    </citation>
    <scope>NUCLEOTIDE SEQUENCE [LARGE SCALE GENOMIC DNA]</scope>
    <source>
        <strain evidence="9 10">CCP-18</strain>
    </source>
</reference>
<accession>A0A437LCL3</accession>
<evidence type="ECO:0000259" key="7">
    <source>
        <dbReference type="Pfam" id="PF13860"/>
    </source>
</evidence>
<keyword evidence="9" id="KW-0282">Flagellum</keyword>
<name>A0A437LCL3_9BURK</name>
<feature type="region of interest" description="Disordered" evidence="6">
    <location>
        <begin position="1"/>
        <end position="23"/>
    </location>
</feature>
<evidence type="ECO:0000256" key="4">
    <source>
        <dbReference type="ARBA" id="ARBA00024746"/>
    </source>
</evidence>
<evidence type="ECO:0000256" key="2">
    <source>
        <dbReference type="ARBA" id="ARBA00016013"/>
    </source>
</evidence>
<evidence type="ECO:0000313" key="10">
    <source>
        <dbReference type="Proteomes" id="UP000288587"/>
    </source>
</evidence>
<dbReference type="RefSeq" id="WP_127684108.1">
    <property type="nucleotide sequence ID" value="NZ_SACM01000005.1"/>
</dbReference>
<evidence type="ECO:0000313" key="9">
    <source>
        <dbReference type="EMBL" id="RVT83128.1"/>
    </source>
</evidence>
<dbReference type="GO" id="GO:0044781">
    <property type="term" value="P:bacterial-type flagellum organization"/>
    <property type="evidence" value="ECO:0007669"/>
    <property type="project" value="UniProtKB-UniRule"/>
</dbReference>
<evidence type="ECO:0000259" key="8">
    <source>
        <dbReference type="Pfam" id="PF13861"/>
    </source>
</evidence>
<dbReference type="Pfam" id="PF13860">
    <property type="entry name" value="FlgD_ig"/>
    <property type="match status" value="1"/>
</dbReference>
<comment type="caution">
    <text evidence="9">The sequence shown here is derived from an EMBL/GenBank/DDBJ whole genome shotgun (WGS) entry which is preliminary data.</text>
</comment>
<sequence length="215" mass="22675">MDVSTLLNTGSSNAAKTSDAAKKAQENQDRFLTLLVAQMKNQDPMNPMENAQLTSQIAQIQTVTGIDQLNTSIEKMGAQFSQNASMQGVAMIGRDVTLSGNRMQMGNDGAVGTFSLSGAADNVTVEVTTAAGTVIDTVQLGAATSGRHSFSWTREGYSPDQELHFRVKATRGATAVASETFSRDRVVAVNTDGAKLGFVLASGNTTTFDDILSVD</sequence>
<dbReference type="InterPro" id="IPR025965">
    <property type="entry name" value="FlgD/Vpr_Ig-like"/>
</dbReference>
<evidence type="ECO:0000256" key="3">
    <source>
        <dbReference type="ARBA" id="ARBA00022795"/>
    </source>
</evidence>
<keyword evidence="10" id="KW-1185">Reference proteome</keyword>
<organism evidence="9 10">
    <name type="scientific">Inhella crocodyli</name>
    <dbReference type="NCBI Taxonomy" id="2499851"/>
    <lineage>
        <taxon>Bacteria</taxon>
        <taxon>Pseudomonadati</taxon>
        <taxon>Pseudomonadota</taxon>
        <taxon>Betaproteobacteria</taxon>
        <taxon>Burkholderiales</taxon>
        <taxon>Sphaerotilaceae</taxon>
        <taxon>Inhella</taxon>
    </lineage>
</organism>
<dbReference type="EMBL" id="SACM01000005">
    <property type="protein sequence ID" value="RVT83128.1"/>
    <property type="molecule type" value="Genomic_DNA"/>
</dbReference>
<comment type="similarity">
    <text evidence="1 5">Belongs to the FlgD family.</text>
</comment>
<evidence type="ECO:0000256" key="5">
    <source>
        <dbReference type="RuleBase" id="RU362076"/>
    </source>
</evidence>
<dbReference type="AlphaFoldDB" id="A0A437LCL3"/>
<protein>
    <recommendedName>
        <fullName evidence="2 5">Basal-body rod modification protein FlgD</fullName>
    </recommendedName>
</protein>
<dbReference type="InterPro" id="IPR025963">
    <property type="entry name" value="FLgD_Tudor"/>
</dbReference>
<keyword evidence="9" id="KW-0969">Cilium</keyword>
<proteinExistence type="inferred from homology"/>
<dbReference type="Gene3D" id="2.60.40.4070">
    <property type="match status" value="1"/>
</dbReference>
<dbReference type="InterPro" id="IPR005648">
    <property type="entry name" value="FlgD"/>
</dbReference>
<dbReference type="Pfam" id="PF03963">
    <property type="entry name" value="FlgD"/>
    <property type="match status" value="1"/>
</dbReference>
<keyword evidence="9" id="KW-0966">Cell projection</keyword>
<evidence type="ECO:0000256" key="1">
    <source>
        <dbReference type="ARBA" id="ARBA00010577"/>
    </source>
</evidence>
<feature type="domain" description="FlgD Tudor-like" evidence="8">
    <location>
        <begin position="84"/>
        <end position="211"/>
    </location>
</feature>
<evidence type="ECO:0000256" key="6">
    <source>
        <dbReference type="SAM" id="MobiDB-lite"/>
    </source>
</evidence>
<feature type="compositionally biased region" description="Polar residues" evidence="6">
    <location>
        <begin position="1"/>
        <end position="16"/>
    </location>
</feature>
<dbReference type="OrthoDB" id="9785233at2"/>
<comment type="function">
    <text evidence="4 5">Required for flagellar hook formation. May act as a scaffolding protein.</text>
</comment>
<keyword evidence="3 5" id="KW-1005">Bacterial flagellum biogenesis</keyword>
<feature type="domain" description="FlgD/Vpr Ig-like" evidence="7">
    <location>
        <begin position="100"/>
        <end position="171"/>
    </location>
</feature>